<evidence type="ECO:0000313" key="4">
    <source>
        <dbReference type="Proteomes" id="UP000663873"/>
    </source>
</evidence>
<dbReference type="Pfam" id="PF01137">
    <property type="entry name" value="RTC"/>
    <property type="match status" value="1"/>
</dbReference>
<dbReference type="Proteomes" id="UP000663873">
    <property type="component" value="Unassembled WGS sequence"/>
</dbReference>
<evidence type="ECO:0000313" key="3">
    <source>
        <dbReference type="EMBL" id="CAF4796742.1"/>
    </source>
</evidence>
<comment type="caution">
    <text evidence="3">The sequence shown here is derived from an EMBL/GenBank/DDBJ whole genome shotgun (WGS) entry which is preliminary data.</text>
</comment>
<dbReference type="InterPro" id="IPR000228">
    <property type="entry name" value="RNA3'_term_phos_cyc"/>
</dbReference>
<dbReference type="GO" id="GO:0003963">
    <property type="term" value="F:RNA-3'-phosphate cyclase activity"/>
    <property type="evidence" value="ECO:0007669"/>
    <property type="project" value="TreeGrafter"/>
</dbReference>
<dbReference type="GO" id="GO:0006396">
    <property type="term" value="P:RNA processing"/>
    <property type="evidence" value="ECO:0007669"/>
    <property type="project" value="InterPro"/>
</dbReference>
<feature type="domain" description="RNA 3'-terminal phosphate cyclase" evidence="2">
    <location>
        <begin position="1"/>
        <end position="82"/>
    </location>
</feature>
<gene>
    <name evidence="3" type="ORF">UJA718_LOCUS41095</name>
</gene>
<feature type="non-terminal residue" evidence="3">
    <location>
        <position position="82"/>
    </location>
</feature>
<proteinExistence type="predicted"/>
<evidence type="ECO:0000259" key="2">
    <source>
        <dbReference type="Pfam" id="PF01137"/>
    </source>
</evidence>
<dbReference type="InterPro" id="IPR013792">
    <property type="entry name" value="RNA3'P_cycl/enolpyr_Trfase_a/b"/>
</dbReference>
<evidence type="ECO:0000256" key="1">
    <source>
        <dbReference type="ARBA" id="ARBA00021428"/>
    </source>
</evidence>
<dbReference type="AlphaFoldDB" id="A0A821P257"/>
<feature type="non-terminal residue" evidence="3">
    <location>
        <position position="1"/>
    </location>
</feature>
<dbReference type="PANTHER" id="PTHR11096:SF0">
    <property type="entry name" value="RNA 3'-TERMINAL PHOSPHATE CYCLASE"/>
    <property type="match status" value="1"/>
</dbReference>
<dbReference type="PANTHER" id="PTHR11096">
    <property type="entry name" value="RNA 3' TERMINAL PHOSPHATE CYCLASE"/>
    <property type="match status" value="1"/>
</dbReference>
<dbReference type="InterPro" id="IPR037136">
    <property type="entry name" value="RNA3'_phos_cyclase_dom_sf"/>
</dbReference>
<dbReference type="InterPro" id="IPR023797">
    <property type="entry name" value="RNA3'_phos_cyclase_dom"/>
</dbReference>
<dbReference type="Gene3D" id="3.65.10.20">
    <property type="entry name" value="RNA 3'-terminal phosphate cyclase domain"/>
    <property type="match status" value="1"/>
</dbReference>
<organism evidence="3 4">
    <name type="scientific">Rotaria socialis</name>
    <dbReference type="NCBI Taxonomy" id="392032"/>
    <lineage>
        <taxon>Eukaryota</taxon>
        <taxon>Metazoa</taxon>
        <taxon>Spiralia</taxon>
        <taxon>Gnathifera</taxon>
        <taxon>Rotifera</taxon>
        <taxon>Eurotatoria</taxon>
        <taxon>Bdelloidea</taxon>
        <taxon>Philodinida</taxon>
        <taxon>Philodinidae</taxon>
        <taxon>Rotaria</taxon>
    </lineage>
</organism>
<name>A0A821P257_9BILA</name>
<dbReference type="EMBL" id="CAJOBP010047433">
    <property type="protein sequence ID" value="CAF4796742.1"/>
    <property type="molecule type" value="Genomic_DNA"/>
</dbReference>
<dbReference type="GO" id="GO:0005634">
    <property type="term" value="C:nucleus"/>
    <property type="evidence" value="ECO:0007669"/>
    <property type="project" value="TreeGrafter"/>
</dbReference>
<sequence>GGQILRNSTALSVLLEIPIQVEKIRAGRSQGGLRPQHLTGIQLLAQLSEAKLHNGNIGATEIFFTPKTIRGGNYLADTKTAG</sequence>
<keyword evidence="4" id="KW-1185">Reference proteome</keyword>
<dbReference type="SUPFAM" id="SSF55205">
    <property type="entry name" value="EPT/RTPC-like"/>
    <property type="match status" value="1"/>
</dbReference>
<protein>
    <recommendedName>
        <fullName evidence="1">RNA 3'-terminal phosphate cyclase</fullName>
    </recommendedName>
</protein>
<accession>A0A821P257</accession>
<reference evidence="3" key="1">
    <citation type="submission" date="2021-02" db="EMBL/GenBank/DDBJ databases">
        <authorList>
            <person name="Nowell W R."/>
        </authorList>
    </citation>
    <scope>NUCLEOTIDE SEQUENCE</scope>
</reference>